<dbReference type="STRING" id="1890683.A0A427YVL3"/>
<dbReference type="GO" id="GO:0005737">
    <property type="term" value="C:cytoplasm"/>
    <property type="evidence" value="ECO:0007669"/>
    <property type="project" value="UniProtKB-SubCell"/>
</dbReference>
<reference evidence="6 7" key="1">
    <citation type="submission" date="2018-11" db="EMBL/GenBank/DDBJ databases">
        <title>Genome sequence of Saitozyma podzolica DSM 27192.</title>
        <authorList>
            <person name="Aliyu H."/>
            <person name="Gorte O."/>
            <person name="Ochsenreither K."/>
        </authorList>
    </citation>
    <scope>NUCLEOTIDE SEQUENCE [LARGE SCALE GENOMIC DNA]</scope>
    <source>
        <strain evidence="6 7">DSM 27192</strain>
    </source>
</reference>
<evidence type="ECO:0000313" key="6">
    <source>
        <dbReference type="EMBL" id="RSH95178.1"/>
    </source>
</evidence>
<name>A0A427YVL3_9TREE</name>
<dbReference type="Proteomes" id="UP000279259">
    <property type="component" value="Unassembled WGS sequence"/>
</dbReference>
<proteinExistence type="inferred from homology"/>
<evidence type="ECO:0000313" key="7">
    <source>
        <dbReference type="Proteomes" id="UP000279259"/>
    </source>
</evidence>
<dbReference type="InterPro" id="IPR016068">
    <property type="entry name" value="Translin_N"/>
</dbReference>
<dbReference type="InterPro" id="IPR036081">
    <property type="entry name" value="Translin_sf"/>
</dbReference>
<evidence type="ECO:0000256" key="3">
    <source>
        <dbReference type="ARBA" id="ARBA00005902"/>
    </source>
</evidence>
<dbReference type="PANTHER" id="PTHR10741">
    <property type="entry name" value="TRANSLIN AND TRANSLIN ASSOCIATED PROTEIN X"/>
    <property type="match status" value="1"/>
</dbReference>
<dbReference type="Gene3D" id="1.20.58.190">
    <property type="entry name" value="Translin, domain 1"/>
    <property type="match status" value="1"/>
</dbReference>
<sequence>MADVLMAGSSSADFTRRQHLAKTFEAYRADLDAGNERRERLIILSRATTQLSKKLIFHLHRGATASPSARAKNIKEGRQKENEIWTNFIKIRDDLVAGEDHESFWRWTREVTPGMEEYIEASSFLHYLDHGSLITLEEVQRNLSDKETGEPLVVVTPEDYILGMSDLTGELMRYATNGQWSFAPLQLNKVYGSRYAEGNTALSTGDHESPLSGRSYPLNTTVLPCAAHQADLADFDSIPPSRLNSHMARKLAKKQEETTRSLQKIESVCYALRLRLIEYADRPDILRQMAKRALDDAAAAGQDKDGERGDD</sequence>
<dbReference type="AlphaFoldDB" id="A0A427YVL3"/>
<evidence type="ECO:0000256" key="4">
    <source>
        <dbReference type="ARBA" id="ARBA00022490"/>
    </source>
</evidence>
<comment type="caution">
    <text evidence="6">The sequence shown here is derived from an EMBL/GenBank/DDBJ whole genome shotgun (WGS) entry which is preliminary data.</text>
</comment>
<dbReference type="OrthoDB" id="31005at2759"/>
<organism evidence="6 7">
    <name type="scientific">Saitozyma podzolica</name>
    <dbReference type="NCBI Taxonomy" id="1890683"/>
    <lineage>
        <taxon>Eukaryota</taxon>
        <taxon>Fungi</taxon>
        <taxon>Dikarya</taxon>
        <taxon>Basidiomycota</taxon>
        <taxon>Agaricomycotina</taxon>
        <taxon>Tremellomycetes</taxon>
        <taxon>Tremellales</taxon>
        <taxon>Trimorphomycetaceae</taxon>
        <taxon>Saitozyma</taxon>
    </lineage>
</organism>
<dbReference type="Gene3D" id="1.20.58.200">
    <property type="entry name" value="Translin, domain 2"/>
    <property type="match status" value="1"/>
</dbReference>
<evidence type="ECO:0000256" key="5">
    <source>
        <dbReference type="ARBA" id="ARBA00023242"/>
    </source>
</evidence>
<dbReference type="CDD" id="cd14820">
    <property type="entry name" value="TRAX"/>
    <property type="match status" value="1"/>
</dbReference>
<protein>
    <submittedName>
        <fullName evidence="6">Uncharacterized protein</fullName>
    </submittedName>
</protein>
<dbReference type="EMBL" id="RSCD01000001">
    <property type="protein sequence ID" value="RSH95178.1"/>
    <property type="molecule type" value="Genomic_DNA"/>
</dbReference>
<dbReference type="SUPFAM" id="SSF74784">
    <property type="entry name" value="Translin"/>
    <property type="match status" value="1"/>
</dbReference>
<dbReference type="Pfam" id="PF01997">
    <property type="entry name" value="Translin"/>
    <property type="match status" value="1"/>
</dbReference>
<keyword evidence="7" id="KW-1185">Reference proteome</keyword>
<evidence type="ECO:0000256" key="1">
    <source>
        <dbReference type="ARBA" id="ARBA00004123"/>
    </source>
</evidence>
<keyword evidence="5" id="KW-0539">Nucleus</keyword>
<dbReference type="GO" id="GO:0005634">
    <property type="term" value="C:nucleus"/>
    <property type="evidence" value="ECO:0007669"/>
    <property type="project" value="UniProtKB-SubCell"/>
</dbReference>
<dbReference type="InterPro" id="IPR016069">
    <property type="entry name" value="Translin_C"/>
</dbReference>
<comment type="subcellular location">
    <subcellularLocation>
        <location evidence="2">Cytoplasm</location>
    </subcellularLocation>
    <subcellularLocation>
        <location evidence="1">Nucleus</location>
    </subcellularLocation>
</comment>
<comment type="similarity">
    <text evidence="3">Belongs to the translin family.</text>
</comment>
<accession>A0A427YVL3</accession>
<dbReference type="GO" id="GO:0043565">
    <property type="term" value="F:sequence-specific DNA binding"/>
    <property type="evidence" value="ECO:0007669"/>
    <property type="project" value="InterPro"/>
</dbReference>
<evidence type="ECO:0000256" key="2">
    <source>
        <dbReference type="ARBA" id="ARBA00004496"/>
    </source>
</evidence>
<keyword evidence="4" id="KW-0963">Cytoplasm</keyword>
<dbReference type="InterPro" id="IPR002848">
    <property type="entry name" value="Translin_fam"/>
</dbReference>
<gene>
    <name evidence="6" type="ORF">EHS25_000264</name>
</gene>